<comment type="similarity">
    <text evidence="1">Belongs to the ATG101 family.</text>
</comment>
<keyword evidence="3" id="KW-0072">Autophagy</keyword>
<dbReference type="GeneID" id="95976409"/>
<name>A0ABR3P850_9PEZI</name>
<dbReference type="PANTHER" id="PTHR13292">
    <property type="entry name" value="AUTOPHAGY-RELATED PROTEIN 101"/>
    <property type="match status" value="1"/>
</dbReference>
<dbReference type="PANTHER" id="PTHR13292:SF0">
    <property type="entry name" value="AUTOPHAGY-RELATED PROTEIN 101"/>
    <property type="match status" value="1"/>
</dbReference>
<evidence type="ECO:0000256" key="1">
    <source>
        <dbReference type="ARBA" id="ARBA00007130"/>
    </source>
</evidence>
<protein>
    <recommendedName>
        <fullName evidence="2">Autophagy-related protein 101</fullName>
    </recommendedName>
</protein>
<comment type="caution">
    <text evidence="4">The sequence shown here is derived from an EMBL/GenBank/DDBJ whole genome shotgun (WGS) entry which is preliminary data.</text>
</comment>
<keyword evidence="5" id="KW-1185">Reference proteome</keyword>
<evidence type="ECO:0000256" key="2">
    <source>
        <dbReference type="ARBA" id="ARBA00018874"/>
    </source>
</evidence>
<dbReference type="InterPro" id="IPR012445">
    <property type="entry name" value="ATG101"/>
</dbReference>
<proteinExistence type="inferred from homology"/>
<evidence type="ECO:0000313" key="5">
    <source>
        <dbReference type="Proteomes" id="UP001562354"/>
    </source>
</evidence>
<organism evidence="4 5">
    <name type="scientific">Neodothiora populina</name>
    <dbReference type="NCBI Taxonomy" id="2781224"/>
    <lineage>
        <taxon>Eukaryota</taxon>
        <taxon>Fungi</taxon>
        <taxon>Dikarya</taxon>
        <taxon>Ascomycota</taxon>
        <taxon>Pezizomycotina</taxon>
        <taxon>Dothideomycetes</taxon>
        <taxon>Dothideomycetidae</taxon>
        <taxon>Dothideales</taxon>
        <taxon>Dothioraceae</taxon>
        <taxon>Neodothiora</taxon>
    </lineage>
</organism>
<accession>A0ABR3P850</accession>
<dbReference type="RefSeq" id="XP_069198565.1">
    <property type="nucleotide sequence ID" value="XM_069342059.1"/>
</dbReference>
<gene>
    <name evidence="4" type="ORF">AAFC00_002707</name>
</gene>
<dbReference type="Proteomes" id="UP001562354">
    <property type="component" value="Unassembled WGS sequence"/>
</dbReference>
<reference evidence="4 5" key="1">
    <citation type="submission" date="2024-07" db="EMBL/GenBank/DDBJ databases">
        <title>Draft sequence of the Neodothiora populina.</title>
        <authorList>
            <person name="Drown D.D."/>
            <person name="Schuette U.S."/>
            <person name="Buechlein A.B."/>
            <person name="Rusch D.R."/>
            <person name="Winton L.W."/>
            <person name="Adams G.A."/>
        </authorList>
    </citation>
    <scope>NUCLEOTIDE SEQUENCE [LARGE SCALE GENOMIC DNA]</scope>
    <source>
        <strain evidence="4 5">CPC 39397</strain>
    </source>
</reference>
<evidence type="ECO:0000313" key="4">
    <source>
        <dbReference type="EMBL" id="KAL1302289.1"/>
    </source>
</evidence>
<evidence type="ECO:0000256" key="3">
    <source>
        <dbReference type="ARBA" id="ARBA00023006"/>
    </source>
</evidence>
<sequence length="191" mass="21957">MEERQTPEYALDLFADRTNARDVARGILHLIFFHRMFASITPSTLDVLDVALPRVIDNDLDAVVDQRVNDLLRQLDHDYPQQHGGRGQIAIHFSERKRRKGWFGNTNDDELIWETWIISFTMASPRTESDTYKVRKATEKSLDNAFAKVMSIVARDTAHIPPITTNEGNPFPYSIQVKSKNEGWGRGIRVF</sequence>
<dbReference type="EMBL" id="JBFMKM010000012">
    <property type="protein sequence ID" value="KAL1302289.1"/>
    <property type="molecule type" value="Genomic_DNA"/>
</dbReference>
<dbReference type="Pfam" id="PF07855">
    <property type="entry name" value="ATG101"/>
    <property type="match status" value="1"/>
</dbReference>